<protein>
    <submittedName>
        <fullName evidence="1">Uncharacterized protein</fullName>
    </submittedName>
</protein>
<dbReference type="EMBL" id="JACJST010000018">
    <property type="protein sequence ID" value="MBD2569829.1"/>
    <property type="molecule type" value="Genomic_DNA"/>
</dbReference>
<proteinExistence type="predicted"/>
<keyword evidence="2" id="KW-1185">Reference proteome</keyword>
<organism evidence="1 2">
    <name type="scientific">Anabaena lutea FACHB-196</name>
    <dbReference type="NCBI Taxonomy" id="2692881"/>
    <lineage>
        <taxon>Bacteria</taxon>
        <taxon>Bacillati</taxon>
        <taxon>Cyanobacteriota</taxon>
        <taxon>Cyanophyceae</taxon>
        <taxon>Nostocales</taxon>
        <taxon>Nostocaceae</taxon>
        <taxon>Anabaena</taxon>
    </lineage>
</organism>
<dbReference type="Proteomes" id="UP000640531">
    <property type="component" value="Unassembled WGS sequence"/>
</dbReference>
<evidence type="ECO:0000313" key="2">
    <source>
        <dbReference type="Proteomes" id="UP000640531"/>
    </source>
</evidence>
<comment type="caution">
    <text evidence="1">The sequence shown here is derived from an EMBL/GenBank/DDBJ whole genome shotgun (WGS) entry which is preliminary data.</text>
</comment>
<evidence type="ECO:0000313" key="1">
    <source>
        <dbReference type="EMBL" id="MBD2569829.1"/>
    </source>
</evidence>
<accession>A0ABR8FLN9</accession>
<name>A0ABR8FLN9_9NOST</name>
<gene>
    <name evidence="1" type="ORF">H6G59_18400</name>
</gene>
<sequence>MIPYYYIMTTKLIQKVIETVKTLPIEEQSNILQRWLYELETHKNAQSNQSQVKLSELLLLPELEETETLFERDQDTGRDITL</sequence>
<reference evidence="1 2" key="1">
    <citation type="journal article" date="2020" name="ISME J.">
        <title>Comparative genomics reveals insights into cyanobacterial evolution and habitat adaptation.</title>
        <authorList>
            <person name="Chen M.Y."/>
            <person name="Teng W.K."/>
            <person name="Zhao L."/>
            <person name="Hu C.X."/>
            <person name="Zhou Y.K."/>
            <person name="Han B.P."/>
            <person name="Song L.R."/>
            <person name="Shu W.S."/>
        </authorList>
    </citation>
    <scope>NUCLEOTIDE SEQUENCE [LARGE SCALE GENOMIC DNA]</scope>
    <source>
        <strain evidence="1 2">FACHB-196</strain>
    </source>
</reference>